<dbReference type="InterPro" id="IPR036179">
    <property type="entry name" value="Ig-like_dom_sf"/>
</dbReference>
<dbReference type="CTD" id="56833"/>
<reference evidence="9" key="1">
    <citation type="submission" date="2025-08" db="UniProtKB">
        <authorList>
            <consortium name="RefSeq"/>
        </authorList>
    </citation>
    <scope>IDENTIFICATION</scope>
</reference>
<dbReference type="Pfam" id="PF07686">
    <property type="entry name" value="V-set"/>
    <property type="match status" value="1"/>
</dbReference>
<accession>A0A6J1VS49</accession>
<dbReference type="Gene3D" id="2.60.40.10">
    <property type="entry name" value="Immunoglobulins"/>
    <property type="match status" value="1"/>
</dbReference>
<sequence length="313" mass="35083">MGWVPLTAWIIATSGLCMSRAYTPTQVLGVAGSSALFKAAPPPNFHSREFFWSSLQPSEELVATSLKGSPEIQYRSRFYGRTRLHDNFTLEIDPVDLEDAGKFSVLLVDTTGHMQKQTFELKVYDTISNPLIQVFTEEKDLNGSSETCLVFLTCHAASRTNVTYEWAGLAGKTGPRPKHWLMEGGQVLRTKLDPKEALQGRKCSTEFPETNRSSFSRRKTWIFLGLFWLKRWKVFCGGKNSLLPLRELKIVLRVSILQLPEFPQTAQLPLRILGTEDCPPGLDTTTPRVPQASGYYNSQSSPDSTATTENSRN</sequence>
<dbReference type="InterPro" id="IPR013106">
    <property type="entry name" value="Ig_V-set"/>
</dbReference>
<proteinExistence type="predicted"/>
<evidence type="ECO:0000256" key="5">
    <source>
        <dbReference type="SAM" id="MobiDB-lite"/>
    </source>
</evidence>
<dbReference type="RefSeq" id="XP_026545947.1">
    <property type="nucleotide sequence ID" value="XM_026690162.1"/>
</dbReference>
<feature type="domain" description="Immunoglobulin" evidence="7">
    <location>
        <begin position="24"/>
        <end position="124"/>
    </location>
</feature>
<dbReference type="SUPFAM" id="SSF48726">
    <property type="entry name" value="Immunoglobulin"/>
    <property type="match status" value="1"/>
</dbReference>
<feature type="compositionally biased region" description="Polar residues" evidence="5">
    <location>
        <begin position="283"/>
        <end position="313"/>
    </location>
</feature>
<comment type="subcellular location">
    <subcellularLocation>
        <location evidence="1">Membrane</location>
    </subcellularLocation>
</comment>
<gene>
    <name evidence="9" type="primary">SLAMF8</name>
</gene>
<feature type="signal peptide" evidence="6">
    <location>
        <begin position="1"/>
        <end position="21"/>
    </location>
</feature>
<dbReference type="SMART" id="SM00409">
    <property type="entry name" value="IG"/>
    <property type="match status" value="1"/>
</dbReference>
<feature type="chain" id="PRO_5026925632" evidence="6">
    <location>
        <begin position="22"/>
        <end position="313"/>
    </location>
</feature>
<evidence type="ECO:0000256" key="3">
    <source>
        <dbReference type="ARBA" id="ARBA00023136"/>
    </source>
</evidence>
<dbReference type="GeneID" id="113427649"/>
<dbReference type="KEGG" id="nss:113427649"/>
<evidence type="ECO:0000313" key="8">
    <source>
        <dbReference type="Proteomes" id="UP000504612"/>
    </source>
</evidence>
<evidence type="ECO:0000256" key="2">
    <source>
        <dbReference type="ARBA" id="ARBA00022729"/>
    </source>
</evidence>
<dbReference type="InterPro" id="IPR013783">
    <property type="entry name" value="Ig-like_fold"/>
</dbReference>
<dbReference type="PANTHER" id="PTHR12080">
    <property type="entry name" value="SIGNALING LYMPHOCYTIC ACTIVATION MOLECULE"/>
    <property type="match status" value="1"/>
</dbReference>
<keyword evidence="4" id="KW-0325">Glycoprotein</keyword>
<dbReference type="GO" id="GO:0016020">
    <property type="term" value="C:membrane"/>
    <property type="evidence" value="ECO:0007669"/>
    <property type="project" value="UniProtKB-SubCell"/>
</dbReference>
<evidence type="ECO:0000256" key="6">
    <source>
        <dbReference type="SAM" id="SignalP"/>
    </source>
</evidence>
<organism evidence="8 9">
    <name type="scientific">Notechis scutatus</name>
    <name type="common">mainland tiger snake</name>
    <dbReference type="NCBI Taxonomy" id="8663"/>
    <lineage>
        <taxon>Eukaryota</taxon>
        <taxon>Metazoa</taxon>
        <taxon>Chordata</taxon>
        <taxon>Craniata</taxon>
        <taxon>Vertebrata</taxon>
        <taxon>Euteleostomi</taxon>
        <taxon>Lepidosauria</taxon>
        <taxon>Squamata</taxon>
        <taxon>Bifurcata</taxon>
        <taxon>Unidentata</taxon>
        <taxon>Episquamata</taxon>
        <taxon>Toxicofera</taxon>
        <taxon>Serpentes</taxon>
        <taxon>Colubroidea</taxon>
        <taxon>Elapidae</taxon>
        <taxon>Hydrophiinae</taxon>
        <taxon>Notechis</taxon>
    </lineage>
</organism>
<keyword evidence="8" id="KW-1185">Reference proteome</keyword>
<evidence type="ECO:0000256" key="1">
    <source>
        <dbReference type="ARBA" id="ARBA00004370"/>
    </source>
</evidence>
<protein>
    <submittedName>
        <fullName evidence="9">SLAM family member 8 isoform X1</fullName>
    </submittedName>
</protein>
<evidence type="ECO:0000259" key="7">
    <source>
        <dbReference type="SMART" id="SM00409"/>
    </source>
</evidence>
<name>A0A6J1VS49_9SAUR</name>
<dbReference type="InterPro" id="IPR003599">
    <property type="entry name" value="Ig_sub"/>
</dbReference>
<dbReference type="PANTHER" id="PTHR12080:SF92">
    <property type="entry name" value="SLAM FAMILY MEMBER 8"/>
    <property type="match status" value="1"/>
</dbReference>
<dbReference type="InterPro" id="IPR015631">
    <property type="entry name" value="CD2/SLAM_rcpt"/>
</dbReference>
<feature type="region of interest" description="Disordered" evidence="5">
    <location>
        <begin position="279"/>
        <end position="313"/>
    </location>
</feature>
<dbReference type="Proteomes" id="UP000504612">
    <property type="component" value="Unplaced"/>
</dbReference>
<dbReference type="AlphaFoldDB" id="A0A6J1VS49"/>
<evidence type="ECO:0000313" key="9">
    <source>
        <dbReference type="RefSeq" id="XP_026545947.1"/>
    </source>
</evidence>
<keyword evidence="3" id="KW-0472">Membrane</keyword>
<evidence type="ECO:0000256" key="4">
    <source>
        <dbReference type="ARBA" id="ARBA00023180"/>
    </source>
</evidence>
<keyword evidence="2 6" id="KW-0732">Signal</keyword>